<keyword evidence="3" id="KW-1185">Reference proteome</keyword>
<evidence type="ECO:0000313" key="3">
    <source>
        <dbReference type="Proteomes" id="UP001055039"/>
    </source>
</evidence>
<comment type="caution">
    <text evidence="2">The sequence shown here is derived from an EMBL/GenBank/DDBJ whole genome shotgun (WGS) entry which is preliminary data.</text>
</comment>
<feature type="transmembrane region" description="Helical" evidence="1">
    <location>
        <begin position="20"/>
        <end position="39"/>
    </location>
</feature>
<reference evidence="2" key="1">
    <citation type="journal article" date="2021" name="Front. Microbiol.">
        <title>Comprehensive Comparative Genomics and Phenotyping of Methylobacterium Species.</title>
        <authorList>
            <person name="Alessa O."/>
            <person name="Ogura Y."/>
            <person name="Fujitani Y."/>
            <person name="Takami H."/>
            <person name="Hayashi T."/>
            <person name="Sahin N."/>
            <person name="Tani A."/>
        </authorList>
    </citation>
    <scope>NUCLEOTIDE SEQUENCE</scope>
    <source>
        <strain evidence="2">NBRC 15686</strain>
    </source>
</reference>
<evidence type="ECO:0000256" key="1">
    <source>
        <dbReference type="SAM" id="Phobius"/>
    </source>
</evidence>
<sequence>MGLLEDLVSGFVQTVTRLVIVVLVFIAFCSAAAGVGYCYDRMVAGYHYVISSTASPEVKND</sequence>
<protein>
    <submittedName>
        <fullName evidence="2">Uncharacterized protein</fullName>
    </submittedName>
</protein>
<keyword evidence="1" id="KW-0812">Transmembrane</keyword>
<dbReference type="Proteomes" id="UP001055039">
    <property type="component" value="Unassembled WGS sequence"/>
</dbReference>
<keyword evidence="1" id="KW-0472">Membrane</keyword>
<keyword evidence="1" id="KW-1133">Transmembrane helix</keyword>
<gene>
    <name evidence="2" type="ORF">LNAOJCKE_0383</name>
</gene>
<proteinExistence type="predicted"/>
<accession>A0ABQ4U7K8</accession>
<reference evidence="2" key="2">
    <citation type="submission" date="2021-08" db="EMBL/GenBank/DDBJ databases">
        <authorList>
            <person name="Tani A."/>
            <person name="Ola A."/>
            <person name="Ogura Y."/>
            <person name="Katsura K."/>
            <person name="Hayashi T."/>
        </authorList>
    </citation>
    <scope>NUCLEOTIDE SEQUENCE</scope>
    <source>
        <strain evidence="2">NBRC 15686</strain>
    </source>
</reference>
<dbReference type="EMBL" id="BPRC01000001">
    <property type="protein sequence ID" value="GJE63189.1"/>
    <property type="molecule type" value="Genomic_DNA"/>
</dbReference>
<organism evidence="2 3">
    <name type="scientific">Methylorubrum aminovorans</name>
    <dbReference type="NCBI Taxonomy" id="269069"/>
    <lineage>
        <taxon>Bacteria</taxon>
        <taxon>Pseudomonadati</taxon>
        <taxon>Pseudomonadota</taxon>
        <taxon>Alphaproteobacteria</taxon>
        <taxon>Hyphomicrobiales</taxon>
        <taxon>Methylobacteriaceae</taxon>
        <taxon>Methylorubrum</taxon>
    </lineage>
</organism>
<evidence type="ECO:0000313" key="2">
    <source>
        <dbReference type="EMBL" id="GJE63189.1"/>
    </source>
</evidence>
<name>A0ABQ4U7K8_9HYPH</name>